<dbReference type="Proteomes" id="UP000319809">
    <property type="component" value="Chromosome"/>
</dbReference>
<name>A0A4Y5YEH7_9GAMM</name>
<feature type="domain" description="FIST" evidence="1">
    <location>
        <begin position="32"/>
        <end position="218"/>
    </location>
</feature>
<evidence type="ECO:0000313" key="4">
    <source>
        <dbReference type="Proteomes" id="UP000319809"/>
    </source>
</evidence>
<proteinExistence type="predicted"/>
<evidence type="ECO:0000313" key="3">
    <source>
        <dbReference type="EMBL" id="QDE31095.1"/>
    </source>
</evidence>
<evidence type="ECO:0000259" key="2">
    <source>
        <dbReference type="SMART" id="SM01204"/>
    </source>
</evidence>
<dbReference type="InterPro" id="IPR013702">
    <property type="entry name" value="FIST_domain_N"/>
</dbReference>
<sequence>MTMMFTNIEFCDDATEENVVELIERSISADAKYIVVLIASQSTVRIESIPNLAAVTSVPLNACIIPGVVYGNHYSYRGVLVIGFKDPITSLIIPNIAASHDVLCHQLQQFVADNGSFGSAFIFVDGLSHAVEPFIATVYEKLGSDRTLIGAGVGDIDNRFNMSIADVQGCFRNAAIIFCLSNSYKIQVVGKHDLPKIAGPYLVTEAYENVIHSLNYQPAVEIFSEAISLLSGIDITKENINKYLHCYPFGLKQLDEEYLVRDIISVNENSLVCVGNVAENSLVYILHATKEVLISAASDAGAQFAAKLSPNKTDKIRHVFLIDCISRAFHLQSDYQLELDAINNQFAGGNIIVGVLSIGEIKNSNQGAIQFLNKTIVLGGM</sequence>
<dbReference type="PANTHER" id="PTHR40252">
    <property type="entry name" value="BLR0328 PROTEIN"/>
    <property type="match status" value="1"/>
</dbReference>
<dbReference type="Pfam" id="PF10442">
    <property type="entry name" value="FIST_C"/>
    <property type="match status" value="1"/>
</dbReference>
<dbReference type="InterPro" id="IPR019494">
    <property type="entry name" value="FIST_C"/>
</dbReference>
<dbReference type="AlphaFoldDB" id="A0A4Y5YEH7"/>
<feature type="domain" description="FIST C-domain" evidence="2">
    <location>
        <begin position="219"/>
        <end position="364"/>
    </location>
</feature>
<protein>
    <recommendedName>
        <fullName evidence="5">Histidine kinase</fullName>
    </recommendedName>
</protein>
<accession>A0A4Y5YEH7</accession>
<reference evidence="3 4" key="1">
    <citation type="submission" date="2019-06" db="EMBL/GenBank/DDBJ databases">
        <title>The genome of Shewanella sp. SM1901.</title>
        <authorList>
            <person name="Cha Q."/>
        </authorList>
    </citation>
    <scope>NUCLEOTIDE SEQUENCE [LARGE SCALE GENOMIC DNA]</scope>
    <source>
        <strain evidence="3 4">SM1901</strain>
    </source>
</reference>
<gene>
    <name evidence="3" type="ORF">FH971_09010</name>
</gene>
<dbReference type="EMBL" id="CP041036">
    <property type="protein sequence ID" value="QDE31095.1"/>
    <property type="molecule type" value="Genomic_DNA"/>
</dbReference>
<evidence type="ECO:0008006" key="5">
    <source>
        <dbReference type="Google" id="ProtNLM"/>
    </source>
</evidence>
<dbReference type="PANTHER" id="PTHR40252:SF2">
    <property type="entry name" value="BLR0328 PROTEIN"/>
    <property type="match status" value="1"/>
</dbReference>
<dbReference type="KEGG" id="spol:FH971_09010"/>
<dbReference type="RefSeq" id="WP_140234076.1">
    <property type="nucleotide sequence ID" value="NZ_CP041036.1"/>
</dbReference>
<dbReference type="SMART" id="SM01204">
    <property type="entry name" value="FIST_C"/>
    <property type="match status" value="1"/>
</dbReference>
<organism evidence="3 4">
    <name type="scientific">Shewanella polaris</name>
    <dbReference type="NCBI Taxonomy" id="2588449"/>
    <lineage>
        <taxon>Bacteria</taxon>
        <taxon>Pseudomonadati</taxon>
        <taxon>Pseudomonadota</taxon>
        <taxon>Gammaproteobacteria</taxon>
        <taxon>Alteromonadales</taxon>
        <taxon>Shewanellaceae</taxon>
        <taxon>Shewanella</taxon>
    </lineage>
</organism>
<dbReference type="SMART" id="SM00897">
    <property type="entry name" value="FIST"/>
    <property type="match status" value="1"/>
</dbReference>
<dbReference type="Pfam" id="PF08495">
    <property type="entry name" value="FIST"/>
    <property type="match status" value="1"/>
</dbReference>
<keyword evidence="4" id="KW-1185">Reference proteome</keyword>
<evidence type="ECO:0000259" key="1">
    <source>
        <dbReference type="SMART" id="SM00897"/>
    </source>
</evidence>